<gene>
    <name evidence="3" type="ORF">PGUG_04255</name>
</gene>
<dbReference type="GeneID" id="5125300"/>
<evidence type="ECO:0000313" key="3">
    <source>
        <dbReference type="EMBL" id="EDK40158.1"/>
    </source>
</evidence>
<dbReference type="STRING" id="294746.A5DLV4"/>
<dbReference type="OMA" id="DMEFIER"/>
<dbReference type="InterPro" id="IPR027417">
    <property type="entry name" value="P-loop_NTPase"/>
</dbReference>
<dbReference type="InterPro" id="IPR006073">
    <property type="entry name" value="GTP-bd"/>
</dbReference>
<protein>
    <recommendedName>
        <fullName evidence="2">OBG-type G domain-containing protein</fullName>
    </recommendedName>
</protein>
<dbReference type="PANTHER" id="PTHR23305:SF11">
    <property type="entry name" value="OBG-LIKE ATPASE 1"/>
    <property type="match status" value="1"/>
</dbReference>
<dbReference type="InParanoid" id="A5DLV4"/>
<sequence length="243" mass="27157">MPPKKKGVIEKPILLGRPGNNLKSGIVGLANVGKSTFFQAITRCPLGNPANYPFATIEPEEARVIVPSSRFEKLCDMYKPKSEVRAYMTVYDIAGLTKGAHSGEGLGNNFLANIRAVDAIFQMVRSFDDADIIHINDEVNPFNDLEIVHDELRLKDIEFAKKHLEGIDKITKRGGQSLEVKQKKEEAELVKRIIELLENGGRVANEKWTSKGSRSHQHHVLVDSQASDLLDQLEREGLCQKEE</sequence>
<dbReference type="OrthoDB" id="424823at2759"/>
<accession>A5DLV4</accession>
<dbReference type="RefSeq" id="XP_001483527.1">
    <property type="nucleotide sequence ID" value="XM_001483477.1"/>
</dbReference>
<proteinExistence type="predicted"/>
<dbReference type="InterPro" id="IPR031167">
    <property type="entry name" value="G_OBG"/>
</dbReference>
<dbReference type="PROSITE" id="PS51710">
    <property type="entry name" value="G_OBG"/>
    <property type="match status" value="1"/>
</dbReference>
<feature type="domain" description="OBG-type G" evidence="2">
    <location>
        <begin position="22"/>
        <end position="243"/>
    </location>
</feature>
<dbReference type="AlphaFoldDB" id="A5DLV4"/>
<evidence type="ECO:0000256" key="1">
    <source>
        <dbReference type="ARBA" id="ARBA00022741"/>
    </source>
</evidence>
<dbReference type="KEGG" id="pgu:PGUG_04255"/>
<organism evidence="3 4">
    <name type="scientific">Meyerozyma guilliermondii (strain ATCC 6260 / CBS 566 / DSM 6381 / JCM 1539 / NBRC 10279 / NRRL Y-324)</name>
    <name type="common">Yeast</name>
    <name type="synonym">Candida guilliermondii</name>
    <dbReference type="NCBI Taxonomy" id="294746"/>
    <lineage>
        <taxon>Eukaryota</taxon>
        <taxon>Fungi</taxon>
        <taxon>Dikarya</taxon>
        <taxon>Ascomycota</taxon>
        <taxon>Saccharomycotina</taxon>
        <taxon>Pichiomycetes</taxon>
        <taxon>Debaryomycetaceae</taxon>
        <taxon>Meyerozyma</taxon>
    </lineage>
</organism>
<dbReference type="PANTHER" id="PTHR23305">
    <property type="entry name" value="OBG GTPASE FAMILY"/>
    <property type="match status" value="1"/>
</dbReference>
<evidence type="ECO:0000259" key="2">
    <source>
        <dbReference type="PROSITE" id="PS51710"/>
    </source>
</evidence>
<dbReference type="Proteomes" id="UP000001997">
    <property type="component" value="Unassembled WGS sequence"/>
</dbReference>
<dbReference type="Pfam" id="PF01926">
    <property type="entry name" value="MMR_HSR1"/>
    <property type="match status" value="1"/>
</dbReference>
<keyword evidence="4" id="KW-1185">Reference proteome</keyword>
<dbReference type="GO" id="GO:0016887">
    <property type="term" value="F:ATP hydrolysis activity"/>
    <property type="evidence" value="ECO:0007669"/>
    <property type="project" value="TreeGrafter"/>
</dbReference>
<keyword evidence="1" id="KW-0547">Nucleotide-binding</keyword>
<dbReference type="GO" id="GO:0005525">
    <property type="term" value="F:GTP binding"/>
    <property type="evidence" value="ECO:0007669"/>
    <property type="project" value="InterPro"/>
</dbReference>
<dbReference type="Gene3D" id="3.40.50.300">
    <property type="entry name" value="P-loop containing nucleotide triphosphate hydrolases"/>
    <property type="match status" value="1"/>
</dbReference>
<dbReference type="HOGENOM" id="CLU_018395_4_0_1"/>
<evidence type="ECO:0000313" key="4">
    <source>
        <dbReference type="Proteomes" id="UP000001997"/>
    </source>
</evidence>
<reference evidence="3 4" key="1">
    <citation type="journal article" date="2009" name="Nature">
        <title>Evolution of pathogenicity and sexual reproduction in eight Candida genomes.</title>
        <authorList>
            <person name="Butler G."/>
            <person name="Rasmussen M.D."/>
            <person name="Lin M.F."/>
            <person name="Santos M.A."/>
            <person name="Sakthikumar S."/>
            <person name="Munro C.A."/>
            <person name="Rheinbay E."/>
            <person name="Grabherr M."/>
            <person name="Forche A."/>
            <person name="Reedy J.L."/>
            <person name="Agrafioti I."/>
            <person name="Arnaud M.B."/>
            <person name="Bates S."/>
            <person name="Brown A.J."/>
            <person name="Brunke S."/>
            <person name="Costanzo M.C."/>
            <person name="Fitzpatrick D.A."/>
            <person name="de Groot P.W."/>
            <person name="Harris D."/>
            <person name="Hoyer L.L."/>
            <person name="Hube B."/>
            <person name="Klis F.M."/>
            <person name="Kodira C."/>
            <person name="Lennard N."/>
            <person name="Logue M.E."/>
            <person name="Martin R."/>
            <person name="Neiman A.M."/>
            <person name="Nikolaou E."/>
            <person name="Quail M.A."/>
            <person name="Quinn J."/>
            <person name="Santos M.C."/>
            <person name="Schmitzberger F.F."/>
            <person name="Sherlock G."/>
            <person name="Shah P."/>
            <person name="Silverstein K.A."/>
            <person name="Skrzypek M.S."/>
            <person name="Soll D."/>
            <person name="Staggs R."/>
            <person name="Stansfield I."/>
            <person name="Stumpf M.P."/>
            <person name="Sudbery P.E."/>
            <person name="Srikantha T."/>
            <person name="Zeng Q."/>
            <person name="Berman J."/>
            <person name="Berriman M."/>
            <person name="Heitman J."/>
            <person name="Gow N.A."/>
            <person name="Lorenz M.C."/>
            <person name="Birren B.W."/>
            <person name="Kellis M."/>
            <person name="Cuomo C.A."/>
        </authorList>
    </citation>
    <scope>NUCLEOTIDE SEQUENCE [LARGE SCALE GENOMIC DNA]</scope>
    <source>
        <strain evidence="4">ATCC 6260 / CBS 566 / DSM 6381 / JCM 1539 / NBRC 10279 / NRRL Y-324</strain>
    </source>
</reference>
<name>A5DLV4_PICGU</name>
<dbReference type="GO" id="GO:0005737">
    <property type="term" value="C:cytoplasm"/>
    <property type="evidence" value="ECO:0007669"/>
    <property type="project" value="TreeGrafter"/>
</dbReference>
<dbReference type="eggNOG" id="KOG1491">
    <property type="taxonomic scope" value="Eukaryota"/>
</dbReference>
<dbReference type="SUPFAM" id="SSF52540">
    <property type="entry name" value="P-loop containing nucleoside triphosphate hydrolases"/>
    <property type="match status" value="1"/>
</dbReference>
<dbReference type="EMBL" id="CH408159">
    <property type="protein sequence ID" value="EDK40158.1"/>
    <property type="molecule type" value="Genomic_DNA"/>
</dbReference>
<dbReference type="PRINTS" id="PR00326">
    <property type="entry name" value="GTP1OBG"/>
</dbReference>